<accession>A0AAW0AUB8</accession>
<evidence type="ECO:0000313" key="1">
    <source>
        <dbReference type="EMBL" id="KAK7017134.1"/>
    </source>
</evidence>
<keyword evidence="2" id="KW-1185">Reference proteome</keyword>
<reference evidence="1 2" key="1">
    <citation type="journal article" date="2024" name="J Genomics">
        <title>Draft genome sequencing and assembly of Favolaschia claudopus CIRM-BRFM 2984 isolated from oak limbs.</title>
        <authorList>
            <person name="Navarro D."/>
            <person name="Drula E."/>
            <person name="Chaduli D."/>
            <person name="Cazenave R."/>
            <person name="Ahrendt S."/>
            <person name="Wang J."/>
            <person name="Lipzen A."/>
            <person name="Daum C."/>
            <person name="Barry K."/>
            <person name="Grigoriev I.V."/>
            <person name="Favel A."/>
            <person name="Rosso M.N."/>
            <person name="Martin F."/>
        </authorList>
    </citation>
    <scope>NUCLEOTIDE SEQUENCE [LARGE SCALE GENOMIC DNA]</scope>
    <source>
        <strain evidence="1 2">CIRM-BRFM 2984</strain>
    </source>
</reference>
<dbReference type="AlphaFoldDB" id="A0AAW0AUB8"/>
<dbReference type="Proteomes" id="UP001362999">
    <property type="component" value="Unassembled WGS sequence"/>
</dbReference>
<gene>
    <name evidence="1" type="ORF">R3P38DRAFT_2784818</name>
</gene>
<protein>
    <submittedName>
        <fullName evidence="1">Uncharacterized protein</fullName>
    </submittedName>
</protein>
<organism evidence="1 2">
    <name type="scientific">Favolaschia claudopus</name>
    <dbReference type="NCBI Taxonomy" id="2862362"/>
    <lineage>
        <taxon>Eukaryota</taxon>
        <taxon>Fungi</taxon>
        <taxon>Dikarya</taxon>
        <taxon>Basidiomycota</taxon>
        <taxon>Agaricomycotina</taxon>
        <taxon>Agaricomycetes</taxon>
        <taxon>Agaricomycetidae</taxon>
        <taxon>Agaricales</taxon>
        <taxon>Marasmiineae</taxon>
        <taxon>Mycenaceae</taxon>
        <taxon>Favolaschia</taxon>
    </lineage>
</organism>
<evidence type="ECO:0000313" key="2">
    <source>
        <dbReference type="Proteomes" id="UP001362999"/>
    </source>
</evidence>
<proteinExistence type="predicted"/>
<comment type="caution">
    <text evidence="1">The sequence shown here is derived from an EMBL/GenBank/DDBJ whole genome shotgun (WGS) entry which is preliminary data.</text>
</comment>
<dbReference type="EMBL" id="JAWWNJ010000048">
    <property type="protein sequence ID" value="KAK7017134.1"/>
    <property type="molecule type" value="Genomic_DNA"/>
</dbReference>
<sequence length="226" mass="24403">MENARLGPKGCPRVAGHLTFTTWSNTAFEAIRNAQGNPKAQTLRFGKETADQAIQQGNAREIAGDRVNGRTYSEVYNTKANSTSPSTIAGDQPSLPKHYSGQYIIERTWRTPTTNTASGTHSNNHLPSQQEAITKGKCMPKEDTNCRNQQTDPGRLAILPGNPGLDSVIQVPKSTGIHGAAMKNPAQTAGIHSALEICLPKLLEIHSAVEICPPKLLESIVQLDFP</sequence>
<name>A0AAW0AUB8_9AGAR</name>